<feature type="domain" description="Reverse transcriptase zinc-binding" evidence="1">
    <location>
        <begin position="6"/>
        <end position="72"/>
    </location>
</feature>
<evidence type="ECO:0000313" key="2">
    <source>
        <dbReference type="EMBL" id="KAL0445860.1"/>
    </source>
</evidence>
<dbReference type="EMBL" id="JACGWN010000006">
    <property type="protein sequence ID" value="KAL0445860.1"/>
    <property type="molecule type" value="Genomic_DNA"/>
</dbReference>
<sequence length="149" mass="17462">MARLVNWSFIWSARVPPKVRLFALGVCRNGLPTVMNFERRGVKIQGACPWCGSAQEDILHSLLRCPFPRQVWALSHLRWSIISQGHEDPEAWLRCLHRMLDSEDFCRALLTYWFLWGSRNRLIFENLQDSTGIVMEKIRCFEDALKKQS</sequence>
<dbReference type="AlphaFoldDB" id="A0AAW2X0K9"/>
<gene>
    <name evidence="2" type="ORF">Slati_1713900</name>
</gene>
<comment type="caution">
    <text evidence="2">The sequence shown here is derived from an EMBL/GenBank/DDBJ whole genome shotgun (WGS) entry which is preliminary data.</text>
</comment>
<protein>
    <recommendedName>
        <fullName evidence="1">Reverse transcriptase zinc-binding domain-containing protein</fullName>
    </recommendedName>
</protein>
<reference evidence="2" key="2">
    <citation type="journal article" date="2024" name="Plant">
        <title>Genomic evolution and insights into agronomic trait innovations of Sesamum species.</title>
        <authorList>
            <person name="Miao H."/>
            <person name="Wang L."/>
            <person name="Qu L."/>
            <person name="Liu H."/>
            <person name="Sun Y."/>
            <person name="Le M."/>
            <person name="Wang Q."/>
            <person name="Wei S."/>
            <person name="Zheng Y."/>
            <person name="Lin W."/>
            <person name="Duan Y."/>
            <person name="Cao H."/>
            <person name="Xiong S."/>
            <person name="Wang X."/>
            <person name="Wei L."/>
            <person name="Li C."/>
            <person name="Ma Q."/>
            <person name="Ju M."/>
            <person name="Zhao R."/>
            <person name="Li G."/>
            <person name="Mu C."/>
            <person name="Tian Q."/>
            <person name="Mei H."/>
            <person name="Zhang T."/>
            <person name="Gao T."/>
            <person name="Zhang H."/>
        </authorList>
    </citation>
    <scope>NUCLEOTIDE SEQUENCE</scope>
    <source>
        <strain evidence="2">KEN1</strain>
    </source>
</reference>
<proteinExistence type="predicted"/>
<reference evidence="2" key="1">
    <citation type="submission" date="2020-06" db="EMBL/GenBank/DDBJ databases">
        <authorList>
            <person name="Li T."/>
            <person name="Hu X."/>
            <person name="Zhang T."/>
            <person name="Song X."/>
            <person name="Zhang H."/>
            <person name="Dai N."/>
            <person name="Sheng W."/>
            <person name="Hou X."/>
            <person name="Wei L."/>
        </authorList>
    </citation>
    <scope>NUCLEOTIDE SEQUENCE</scope>
    <source>
        <strain evidence="2">KEN1</strain>
        <tissue evidence="2">Leaf</tissue>
    </source>
</reference>
<organism evidence="2">
    <name type="scientific">Sesamum latifolium</name>
    <dbReference type="NCBI Taxonomy" id="2727402"/>
    <lineage>
        <taxon>Eukaryota</taxon>
        <taxon>Viridiplantae</taxon>
        <taxon>Streptophyta</taxon>
        <taxon>Embryophyta</taxon>
        <taxon>Tracheophyta</taxon>
        <taxon>Spermatophyta</taxon>
        <taxon>Magnoliopsida</taxon>
        <taxon>eudicotyledons</taxon>
        <taxon>Gunneridae</taxon>
        <taxon>Pentapetalae</taxon>
        <taxon>asterids</taxon>
        <taxon>lamiids</taxon>
        <taxon>Lamiales</taxon>
        <taxon>Pedaliaceae</taxon>
        <taxon>Sesamum</taxon>
    </lineage>
</organism>
<name>A0AAW2X0K9_9LAMI</name>
<dbReference type="InterPro" id="IPR026960">
    <property type="entry name" value="RVT-Znf"/>
</dbReference>
<accession>A0AAW2X0K9</accession>
<dbReference type="Pfam" id="PF13966">
    <property type="entry name" value="zf-RVT"/>
    <property type="match status" value="1"/>
</dbReference>
<evidence type="ECO:0000259" key="1">
    <source>
        <dbReference type="Pfam" id="PF13966"/>
    </source>
</evidence>